<sequence>MRVPNQLEIVFTIGRLHNPFPPTTLDDAMPKRLDHLLEEIHELERVVTEKIQQTKNDFTYKLVRGRAVFDKDVRRRHRAMAKHAWRTICESSFWTIATAPVIYSLLIPFTMMDMFVSLYQAVCFRVYRIPRVKRSEYVVIDRHSLAYLNIIEKVNCVYCGYCNGVIAFAREVASRTEQYWCPIKHARRAKGCHSRTCLFCEFGDAEGYAENLQSLRQQFHDIETSREESSGT</sequence>
<evidence type="ECO:0000313" key="3">
    <source>
        <dbReference type="Proteomes" id="UP000316598"/>
    </source>
</evidence>
<keyword evidence="1" id="KW-0472">Membrane</keyword>
<name>A0A5C5WGQ5_9BACT</name>
<proteinExistence type="predicted"/>
<evidence type="ECO:0000256" key="1">
    <source>
        <dbReference type="SAM" id="Phobius"/>
    </source>
</evidence>
<comment type="caution">
    <text evidence="2">The sequence shown here is derived from an EMBL/GenBank/DDBJ whole genome shotgun (WGS) entry which is preliminary data.</text>
</comment>
<keyword evidence="1" id="KW-0812">Transmembrane</keyword>
<feature type="transmembrane region" description="Helical" evidence="1">
    <location>
        <begin position="84"/>
        <end position="103"/>
    </location>
</feature>
<organism evidence="2 3">
    <name type="scientific">Rubripirellula amarantea</name>
    <dbReference type="NCBI Taxonomy" id="2527999"/>
    <lineage>
        <taxon>Bacteria</taxon>
        <taxon>Pseudomonadati</taxon>
        <taxon>Planctomycetota</taxon>
        <taxon>Planctomycetia</taxon>
        <taxon>Pirellulales</taxon>
        <taxon>Pirellulaceae</taxon>
        <taxon>Rubripirellula</taxon>
    </lineage>
</organism>
<dbReference type="AlphaFoldDB" id="A0A5C5WGQ5"/>
<keyword evidence="1" id="KW-1133">Transmembrane helix</keyword>
<dbReference type="EMBL" id="SJPI01000003">
    <property type="protein sequence ID" value="TWT49291.1"/>
    <property type="molecule type" value="Genomic_DNA"/>
</dbReference>
<protein>
    <recommendedName>
        <fullName evidence="4">Transmembrane protein</fullName>
    </recommendedName>
</protein>
<keyword evidence="3" id="KW-1185">Reference proteome</keyword>
<reference evidence="2 3" key="1">
    <citation type="submission" date="2019-02" db="EMBL/GenBank/DDBJ databases">
        <title>Deep-cultivation of Planctomycetes and their phenomic and genomic characterization uncovers novel biology.</title>
        <authorList>
            <person name="Wiegand S."/>
            <person name="Jogler M."/>
            <person name="Boedeker C."/>
            <person name="Pinto D."/>
            <person name="Vollmers J."/>
            <person name="Rivas-Marin E."/>
            <person name="Kohn T."/>
            <person name="Peeters S.H."/>
            <person name="Heuer A."/>
            <person name="Rast P."/>
            <person name="Oberbeckmann S."/>
            <person name="Bunk B."/>
            <person name="Jeske O."/>
            <person name="Meyerdierks A."/>
            <person name="Storesund J.E."/>
            <person name="Kallscheuer N."/>
            <person name="Luecker S."/>
            <person name="Lage O.M."/>
            <person name="Pohl T."/>
            <person name="Merkel B.J."/>
            <person name="Hornburger P."/>
            <person name="Mueller R.-W."/>
            <person name="Bruemmer F."/>
            <person name="Labrenz M."/>
            <person name="Spormann A.M."/>
            <person name="Op Den Camp H."/>
            <person name="Overmann J."/>
            <person name="Amann R."/>
            <person name="Jetten M.S.M."/>
            <person name="Mascher T."/>
            <person name="Medema M.H."/>
            <person name="Devos D.P."/>
            <person name="Kaster A.-K."/>
            <person name="Ovreas L."/>
            <person name="Rohde M."/>
            <person name="Galperin M.Y."/>
            <person name="Jogler C."/>
        </authorList>
    </citation>
    <scope>NUCLEOTIDE SEQUENCE [LARGE SCALE GENOMIC DNA]</scope>
    <source>
        <strain evidence="2 3">Pla22</strain>
    </source>
</reference>
<evidence type="ECO:0000313" key="2">
    <source>
        <dbReference type="EMBL" id="TWT49291.1"/>
    </source>
</evidence>
<evidence type="ECO:0008006" key="4">
    <source>
        <dbReference type="Google" id="ProtNLM"/>
    </source>
</evidence>
<accession>A0A5C5WGQ5</accession>
<dbReference type="Proteomes" id="UP000316598">
    <property type="component" value="Unassembled WGS sequence"/>
</dbReference>
<gene>
    <name evidence="2" type="ORF">Pla22_44850</name>
</gene>